<feature type="binding site" evidence="11">
    <location>
        <position position="291"/>
    </location>
    <ligand>
        <name>L-serine</name>
        <dbReference type="ChEBI" id="CHEBI:33384"/>
    </ligand>
</feature>
<evidence type="ECO:0000256" key="3">
    <source>
        <dbReference type="ARBA" id="ARBA00022598"/>
    </source>
</evidence>
<organism evidence="14 15">
    <name type="scientific">Engystomops pustulosus</name>
    <name type="common">Tungara frog</name>
    <name type="synonym">Physalaemus pustulosus</name>
    <dbReference type="NCBI Taxonomy" id="76066"/>
    <lineage>
        <taxon>Eukaryota</taxon>
        <taxon>Metazoa</taxon>
        <taxon>Chordata</taxon>
        <taxon>Craniata</taxon>
        <taxon>Vertebrata</taxon>
        <taxon>Euteleostomi</taxon>
        <taxon>Amphibia</taxon>
        <taxon>Batrachia</taxon>
        <taxon>Anura</taxon>
        <taxon>Neobatrachia</taxon>
        <taxon>Hyloidea</taxon>
        <taxon>Leptodactylidae</taxon>
        <taxon>Leiuperinae</taxon>
        <taxon>Engystomops</taxon>
    </lineage>
</organism>
<evidence type="ECO:0000256" key="7">
    <source>
        <dbReference type="ARBA" id="ARBA00023146"/>
    </source>
</evidence>
<dbReference type="NCBIfam" id="TIGR00414">
    <property type="entry name" value="serS"/>
    <property type="match status" value="1"/>
</dbReference>
<comment type="similarity">
    <text evidence="1">Belongs to the class-II aminoacyl-tRNA synthetase family. Type-1 seryl-tRNA synthetase subfamily.</text>
</comment>
<dbReference type="AlphaFoldDB" id="A0AAV6ZTU6"/>
<dbReference type="CDD" id="cd00770">
    <property type="entry name" value="SerRS_core"/>
    <property type="match status" value="1"/>
</dbReference>
<feature type="site" description="Important for serine binding" evidence="11">
    <location>
        <position position="446"/>
    </location>
</feature>
<protein>
    <recommendedName>
        <fullName evidence="2">serine--tRNA ligase</fullName>
        <ecNumber evidence="2">6.1.1.11</ecNumber>
    </recommendedName>
    <alternativeName>
        <fullName evidence="8">Seryl-tRNA synthetase</fullName>
    </alternativeName>
</protein>
<dbReference type="GO" id="GO:0005524">
    <property type="term" value="F:ATP binding"/>
    <property type="evidence" value="ECO:0007669"/>
    <property type="project" value="UniProtKB-KW"/>
</dbReference>
<name>A0AAV6ZTU6_ENGPU</name>
<dbReference type="GO" id="GO:0006434">
    <property type="term" value="P:seryl-tRNA aminoacylation"/>
    <property type="evidence" value="ECO:0007669"/>
    <property type="project" value="InterPro"/>
</dbReference>
<dbReference type="Proteomes" id="UP000824782">
    <property type="component" value="Unassembled WGS sequence"/>
</dbReference>
<feature type="binding site" evidence="11">
    <location>
        <position position="344"/>
    </location>
    <ligand>
        <name>L-serine</name>
        <dbReference type="ChEBI" id="CHEBI:33384"/>
    </ligand>
</feature>
<feature type="binding site" evidence="12">
    <location>
        <begin position="322"/>
        <end position="324"/>
    </location>
    <ligand>
        <name>ATP</name>
        <dbReference type="ChEBI" id="CHEBI:30616"/>
    </ligand>
</feature>
<dbReference type="FunFam" id="3.30.930.10:FF:000047">
    <property type="entry name" value="serine--tRNA ligase, mitochondrial isoform X2"/>
    <property type="match status" value="1"/>
</dbReference>
<dbReference type="InterPro" id="IPR033729">
    <property type="entry name" value="SerRS_core"/>
</dbReference>
<keyword evidence="7" id="KW-0030">Aminoacyl-tRNA synthetase</keyword>
<evidence type="ECO:0000256" key="10">
    <source>
        <dbReference type="ARBA" id="ARBA00048823"/>
    </source>
</evidence>
<dbReference type="PROSITE" id="PS50862">
    <property type="entry name" value="AA_TRNA_LIGASE_II"/>
    <property type="match status" value="1"/>
</dbReference>
<comment type="caution">
    <text evidence="14">The sequence shown here is derived from an EMBL/GenBank/DDBJ whole genome shotgun (WGS) entry which is preliminary data.</text>
</comment>
<dbReference type="InterPro" id="IPR042103">
    <property type="entry name" value="SerRS_1_N_sf"/>
</dbReference>
<sequence length="506" mass="57703">MAARMVVRLCARSICRGYSGARSLSTGETVPPSRLYEYVREGYCSRPQLDMERLRREIDAAERELSERRPGRPPEGELRALVKIWEELQTLRGEIRVLEEEKSCVANEVKDMTLTHERQELQSIPRYRTIRSRGKEIRQQLTSLYRQESDLEESFYIRALKLPNRTYPGTPIGDERNARVLEVVGEKPDFDFEVRGHLEIGEDLGIIRQRRLSHISGNRCYYLRGAGAMLQLALVNFTITKLVKKGFIPLSVPDMLRGAVFEGCGMQPSAHSSQVYTLDPSAHPDLHLAGTSEVGIAGYFMDHAVQLPDLPIRTVCCSTCYRAETDTGREAWGLYRVHHFTKVEMFGVTANETGNESRELLEEFLMLQKEIFSDLGLHFQVLEMPSEELGLPAYRKCDLEAWMPGRGKYGEISSASNCTDYQSRRLNIMYQRRNGELRHAHTINGTACAVPRLIIAILESNQLHDGRVRVPEVLQPFMGIDVIEKPSYTPQKYIGPNQRKKPNKTL</sequence>
<dbReference type="Pfam" id="PF00587">
    <property type="entry name" value="tRNA-synt_2b"/>
    <property type="match status" value="1"/>
</dbReference>
<dbReference type="InterPro" id="IPR002317">
    <property type="entry name" value="Ser-tRNA-ligase_type_1"/>
</dbReference>
<reference evidence="14" key="1">
    <citation type="thesis" date="2020" institute="ProQuest LLC" country="789 East Eisenhower Parkway, Ann Arbor, MI, USA">
        <title>Comparative Genomics and Chromosome Evolution.</title>
        <authorList>
            <person name="Mudd A.B."/>
        </authorList>
    </citation>
    <scope>NUCLEOTIDE SEQUENCE</scope>
    <source>
        <strain evidence="14">237g6f4</strain>
        <tissue evidence="14">Blood</tissue>
    </source>
</reference>
<dbReference type="PIRSF" id="PIRSF001529">
    <property type="entry name" value="Ser-tRNA-synth_IIa"/>
    <property type="match status" value="1"/>
</dbReference>
<dbReference type="Gene3D" id="1.10.287.40">
    <property type="entry name" value="Serine-tRNA synthetase, tRNA binding domain"/>
    <property type="match status" value="1"/>
</dbReference>
<dbReference type="InterPro" id="IPR002314">
    <property type="entry name" value="aa-tRNA-synt_IIb"/>
</dbReference>
<evidence type="ECO:0000256" key="4">
    <source>
        <dbReference type="ARBA" id="ARBA00022741"/>
    </source>
</evidence>
<evidence type="ECO:0000256" key="8">
    <source>
        <dbReference type="ARBA" id="ARBA00031113"/>
    </source>
</evidence>
<proteinExistence type="inferred from homology"/>
<keyword evidence="15" id="KW-1185">Reference proteome</keyword>
<keyword evidence="5 12" id="KW-0067">ATP-binding</keyword>
<dbReference type="EC" id="6.1.1.11" evidence="2"/>
<evidence type="ECO:0000313" key="15">
    <source>
        <dbReference type="Proteomes" id="UP000824782"/>
    </source>
</evidence>
<comment type="catalytic activity">
    <reaction evidence="9">
        <text>tRNA(Sec) + L-serine + ATP = L-seryl-tRNA(Sec) + AMP + diphosphate + H(+)</text>
        <dbReference type="Rhea" id="RHEA:42580"/>
        <dbReference type="Rhea" id="RHEA-COMP:9742"/>
        <dbReference type="Rhea" id="RHEA-COMP:10128"/>
        <dbReference type="ChEBI" id="CHEBI:15378"/>
        <dbReference type="ChEBI" id="CHEBI:30616"/>
        <dbReference type="ChEBI" id="CHEBI:33019"/>
        <dbReference type="ChEBI" id="CHEBI:33384"/>
        <dbReference type="ChEBI" id="CHEBI:78442"/>
        <dbReference type="ChEBI" id="CHEBI:78533"/>
        <dbReference type="ChEBI" id="CHEBI:456215"/>
        <dbReference type="EC" id="6.1.1.11"/>
    </reaction>
</comment>
<dbReference type="InterPro" id="IPR010978">
    <property type="entry name" value="tRNA-bd_arm"/>
</dbReference>
<keyword evidence="4" id="KW-0547">Nucleotide-binding</keyword>
<evidence type="ECO:0000313" key="14">
    <source>
        <dbReference type="EMBL" id="KAG8552744.1"/>
    </source>
</evidence>
<dbReference type="EMBL" id="WNYA01000010">
    <property type="protein sequence ID" value="KAG8552744.1"/>
    <property type="molecule type" value="Genomic_DNA"/>
</dbReference>
<dbReference type="GO" id="GO:0004828">
    <property type="term" value="F:serine-tRNA ligase activity"/>
    <property type="evidence" value="ECO:0007669"/>
    <property type="project" value="UniProtKB-EC"/>
</dbReference>
<evidence type="ECO:0000259" key="13">
    <source>
        <dbReference type="PROSITE" id="PS50862"/>
    </source>
</evidence>
<feature type="binding site" evidence="11">
    <location>
        <position position="444"/>
    </location>
    <ligand>
        <name>L-serine</name>
        <dbReference type="ChEBI" id="CHEBI:33384"/>
    </ligand>
</feature>
<evidence type="ECO:0000256" key="5">
    <source>
        <dbReference type="ARBA" id="ARBA00022840"/>
    </source>
</evidence>
<evidence type="ECO:0000256" key="11">
    <source>
        <dbReference type="PIRSR" id="PIRSR001529-1"/>
    </source>
</evidence>
<evidence type="ECO:0000256" key="12">
    <source>
        <dbReference type="PIRSR" id="PIRSR001529-2"/>
    </source>
</evidence>
<dbReference type="InterPro" id="IPR045864">
    <property type="entry name" value="aa-tRNA-synth_II/BPL/LPL"/>
</dbReference>
<accession>A0AAV6ZTU6</accession>
<dbReference type="SUPFAM" id="SSF46589">
    <property type="entry name" value="tRNA-binding arm"/>
    <property type="match status" value="1"/>
</dbReference>
<keyword evidence="3" id="KW-0436">Ligase</keyword>
<evidence type="ECO:0000256" key="9">
    <source>
        <dbReference type="ARBA" id="ARBA00047929"/>
    </source>
</evidence>
<dbReference type="PRINTS" id="PR00981">
    <property type="entry name" value="TRNASYNTHSER"/>
</dbReference>
<feature type="binding site" evidence="11">
    <location>
        <position position="322"/>
    </location>
    <ligand>
        <name>L-serine</name>
        <dbReference type="ChEBI" id="CHEBI:33384"/>
    </ligand>
</feature>
<dbReference type="SUPFAM" id="SSF55681">
    <property type="entry name" value="Class II aaRS and biotin synthetases"/>
    <property type="match status" value="1"/>
</dbReference>
<feature type="binding site" evidence="12">
    <location>
        <begin position="337"/>
        <end position="340"/>
    </location>
    <ligand>
        <name>ATP</name>
        <dbReference type="ChEBI" id="CHEBI:30616"/>
    </ligand>
</feature>
<comment type="catalytic activity">
    <reaction evidence="10">
        <text>tRNA(Ser) + L-serine + ATP = L-seryl-tRNA(Ser) + AMP + diphosphate + H(+)</text>
        <dbReference type="Rhea" id="RHEA:12292"/>
        <dbReference type="Rhea" id="RHEA-COMP:9669"/>
        <dbReference type="Rhea" id="RHEA-COMP:9703"/>
        <dbReference type="ChEBI" id="CHEBI:15378"/>
        <dbReference type="ChEBI" id="CHEBI:30616"/>
        <dbReference type="ChEBI" id="CHEBI:33019"/>
        <dbReference type="ChEBI" id="CHEBI:33384"/>
        <dbReference type="ChEBI" id="CHEBI:78442"/>
        <dbReference type="ChEBI" id="CHEBI:78533"/>
        <dbReference type="ChEBI" id="CHEBI:456215"/>
        <dbReference type="EC" id="6.1.1.11"/>
    </reaction>
</comment>
<keyword evidence="6" id="KW-0648">Protein biosynthesis</keyword>
<evidence type="ECO:0000256" key="2">
    <source>
        <dbReference type="ARBA" id="ARBA00012840"/>
    </source>
</evidence>
<gene>
    <name evidence="14" type="ORF">GDO81_003030</name>
</gene>
<evidence type="ECO:0000256" key="1">
    <source>
        <dbReference type="ARBA" id="ARBA00010728"/>
    </source>
</evidence>
<dbReference type="PANTHER" id="PTHR11778">
    <property type="entry name" value="SERYL-TRNA SYNTHETASE"/>
    <property type="match status" value="1"/>
</dbReference>
<dbReference type="InterPro" id="IPR006195">
    <property type="entry name" value="aa-tRNA-synth_II"/>
</dbReference>
<feature type="binding site" evidence="12">
    <location>
        <begin position="411"/>
        <end position="414"/>
    </location>
    <ligand>
        <name>ATP</name>
        <dbReference type="ChEBI" id="CHEBI:30616"/>
    </ligand>
</feature>
<feature type="domain" description="Aminoacyl-transfer RNA synthetases class-II family profile" evidence="13">
    <location>
        <begin position="191"/>
        <end position="471"/>
    </location>
</feature>
<evidence type="ECO:0000256" key="6">
    <source>
        <dbReference type="ARBA" id="ARBA00022917"/>
    </source>
</evidence>
<dbReference type="Gene3D" id="3.30.930.10">
    <property type="entry name" value="Bira Bifunctional Protein, Domain 2"/>
    <property type="match status" value="1"/>
</dbReference>